<name>A0A0F0L401_9MICO</name>
<proteinExistence type="predicted"/>
<feature type="region of interest" description="Disordered" evidence="1">
    <location>
        <begin position="83"/>
        <end position="222"/>
    </location>
</feature>
<evidence type="ECO:0000313" key="2">
    <source>
        <dbReference type="EMBL" id="KJL27060.1"/>
    </source>
</evidence>
<reference evidence="2 3" key="1">
    <citation type="submission" date="2015-02" db="EMBL/GenBank/DDBJ databases">
        <title>Draft genome sequences of ten Microbacterium spp. with emphasis on heavy metal contaminated environments.</title>
        <authorList>
            <person name="Corretto E."/>
        </authorList>
    </citation>
    <scope>NUCLEOTIDE SEQUENCE [LARGE SCALE GENOMIC DNA]</scope>
    <source>
        <strain evidence="2 3">DSM 23848</strain>
    </source>
</reference>
<dbReference type="EMBL" id="JYIT01000058">
    <property type="protein sequence ID" value="KJL27060.1"/>
    <property type="molecule type" value="Genomic_DNA"/>
</dbReference>
<feature type="compositionally biased region" description="Basic and acidic residues" evidence="1">
    <location>
        <begin position="270"/>
        <end position="282"/>
    </location>
</feature>
<feature type="compositionally biased region" description="Basic residues" evidence="1">
    <location>
        <begin position="197"/>
        <end position="208"/>
    </location>
</feature>
<evidence type="ECO:0000256" key="1">
    <source>
        <dbReference type="SAM" id="MobiDB-lite"/>
    </source>
</evidence>
<feature type="region of interest" description="Disordered" evidence="1">
    <location>
        <begin position="1"/>
        <end position="64"/>
    </location>
</feature>
<feature type="region of interest" description="Disordered" evidence="1">
    <location>
        <begin position="248"/>
        <end position="419"/>
    </location>
</feature>
<feature type="compositionally biased region" description="Basic and acidic residues" evidence="1">
    <location>
        <begin position="127"/>
        <end position="145"/>
    </location>
</feature>
<gene>
    <name evidence="2" type="ORF">RL72_00664</name>
</gene>
<dbReference type="AlphaFoldDB" id="A0A0F0L401"/>
<accession>A0A0F0L401</accession>
<organism evidence="2 3">
    <name type="scientific">Microbacterium azadirachtae</name>
    <dbReference type="NCBI Taxonomy" id="582680"/>
    <lineage>
        <taxon>Bacteria</taxon>
        <taxon>Bacillati</taxon>
        <taxon>Actinomycetota</taxon>
        <taxon>Actinomycetes</taxon>
        <taxon>Micrococcales</taxon>
        <taxon>Microbacteriaceae</taxon>
        <taxon>Microbacterium</taxon>
    </lineage>
</organism>
<feature type="compositionally biased region" description="Basic and acidic residues" evidence="1">
    <location>
        <begin position="95"/>
        <end position="106"/>
    </location>
</feature>
<feature type="compositionally biased region" description="Basic and acidic residues" evidence="1">
    <location>
        <begin position="324"/>
        <end position="342"/>
    </location>
</feature>
<dbReference type="Proteomes" id="UP000033448">
    <property type="component" value="Unassembled WGS sequence"/>
</dbReference>
<feature type="compositionally biased region" description="Basic and acidic residues" evidence="1">
    <location>
        <begin position="352"/>
        <end position="419"/>
    </location>
</feature>
<evidence type="ECO:0000313" key="3">
    <source>
        <dbReference type="Proteomes" id="UP000033448"/>
    </source>
</evidence>
<dbReference type="AntiFam" id="ANF00142">
    <property type="entry name" value="Shadow ORF (opposite yadG)"/>
</dbReference>
<sequence>MRDEEHGGAAVGRTPDRTPQPVLGRRVQGAGGLVEHQHAGTRPQPVERAGHADPLRLPAGEPGPLHAELLSGIEVGGRGVVERRAHPGGVGRGVAEGDVRRDRAADQARALPRPREPRGRIRRRRAVHADRPVVRDRAAQRREQTRLAGSAAPLHERHRAGLSRERHLGQPSLPVAHRDPVDDQPDPGSRVEERCRLSRGRCRDRHRPVSAGGRRGRRVQDLEHVLGRGDALGRGMELHAHLPQRQERLGRQEQDEQPDAEGQLAVEEPQPDRHRDDRDRQRRQQLQREPGEEGIPQHAQSLAPVLLRRLPHAGGGTTLPSEQPQRREALHGVGEARGERLQHRQLPPLHAARGDADQDQEQRDERQRHHGREPARPVLPPHHDDDHRRRDRGEHELRDVAGEVRIQRVEAVTRDHRQR</sequence>
<protein>
    <submittedName>
        <fullName evidence="2">Uncharacterized protein</fullName>
    </submittedName>
</protein>
<comment type="caution">
    <text evidence="2">The sequence shown here is derived from an EMBL/GenBank/DDBJ whole genome shotgun (WGS) entry which is preliminary data.</text>
</comment>
<keyword evidence="3" id="KW-1185">Reference proteome</keyword>